<gene>
    <name evidence="3" type="ORF">J0S82_006050</name>
</gene>
<dbReference type="SUPFAM" id="SSF48726">
    <property type="entry name" value="Immunoglobulin"/>
    <property type="match status" value="2"/>
</dbReference>
<dbReference type="GO" id="GO:0016020">
    <property type="term" value="C:membrane"/>
    <property type="evidence" value="ECO:0007669"/>
    <property type="project" value="InterPro"/>
</dbReference>
<dbReference type="InterPro" id="IPR037413">
    <property type="entry name" value="MADCAM1"/>
</dbReference>
<dbReference type="EMBL" id="JAGFMF010011614">
    <property type="protein sequence ID" value="KAG8519224.1"/>
    <property type="molecule type" value="Genomic_DNA"/>
</dbReference>
<dbReference type="InterPro" id="IPR003599">
    <property type="entry name" value="Ig_sub"/>
</dbReference>
<dbReference type="PANTHER" id="PTHR14162">
    <property type="entry name" value="MUCOSAL ADDRESSIN CELL ADHESION MOLECULE-1"/>
    <property type="match status" value="1"/>
</dbReference>
<keyword evidence="4" id="KW-1185">Reference proteome</keyword>
<dbReference type="InterPro" id="IPR015169">
    <property type="entry name" value="Adhes-Ig-like"/>
</dbReference>
<dbReference type="FunFam" id="2.60.40.10:FF:000933">
    <property type="entry name" value="Mucosal addressin cell adhesion molecule 1"/>
    <property type="match status" value="1"/>
</dbReference>
<dbReference type="Pfam" id="PF09085">
    <property type="entry name" value="Adhes-Ig_like"/>
    <property type="match status" value="1"/>
</dbReference>
<dbReference type="Proteomes" id="UP000700334">
    <property type="component" value="Unassembled WGS sequence"/>
</dbReference>
<dbReference type="GO" id="GO:2000403">
    <property type="term" value="P:positive regulation of lymphocyte migration"/>
    <property type="evidence" value="ECO:0007669"/>
    <property type="project" value="InterPro"/>
</dbReference>
<dbReference type="PROSITE" id="PS50835">
    <property type="entry name" value="IG_LIKE"/>
    <property type="match status" value="1"/>
</dbReference>
<dbReference type="Gene3D" id="2.60.40.10">
    <property type="entry name" value="Immunoglobulins"/>
    <property type="match status" value="2"/>
</dbReference>
<proteinExistence type="predicted"/>
<evidence type="ECO:0000256" key="1">
    <source>
        <dbReference type="SAM" id="MobiDB-lite"/>
    </source>
</evidence>
<dbReference type="GO" id="GO:0007229">
    <property type="term" value="P:integrin-mediated signaling pathway"/>
    <property type="evidence" value="ECO:0007669"/>
    <property type="project" value="InterPro"/>
</dbReference>
<evidence type="ECO:0000259" key="2">
    <source>
        <dbReference type="PROSITE" id="PS50835"/>
    </source>
</evidence>
<name>A0A8J6ACS3_GALPY</name>
<reference evidence="3" key="1">
    <citation type="journal article" date="2021" name="Evol. Appl.">
        <title>The genome of the Pyrenean desman and the effects of bottlenecks and inbreeding on the genomic landscape of an endangered species.</title>
        <authorList>
            <person name="Escoda L."/>
            <person name="Castresana J."/>
        </authorList>
    </citation>
    <scope>NUCLEOTIDE SEQUENCE</scope>
    <source>
        <strain evidence="3">IBE-C5619</strain>
    </source>
</reference>
<dbReference type="GO" id="GO:0034113">
    <property type="term" value="P:heterotypic cell-cell adhesion"/>
    <property type="evidence" value="ECO:0007669"/>
    <property type="project" value="TreeGrafter"/>
</dbReference>
<feature type="compositionally biased region" description="Low complexity" evidence="1">
    <location>
        <begin position="321"/>
        <end position="336"/>
    </location>
</feature>
<dbReference type="GO" id="GO:0050901">
    <property type="term" value="P:leukocyte tethering or rolling"/>
    <property type="evidence" value="ECO:0007669"/>
    <property type="project" value="TreeGrafter"/>
</dbReference>
<dbReference type="SMART" id="SM00409">
    <property type="entry name" value="IG"/>
    <property type="match status" value="1"/>
</dbReference>
<evidence type="ECO:0000313" key="3">
    <source>
        <dbReference type="EMBL" id="KAG8519224.1"/>
    </source>
</evidence>
<feature type="region of interest" description="Disordered" evidence="1">
    <location>
        <begin position="218"/>
        <end position="298"/>
    </location>
</feature>
<feature type="region of interest" description="Disordered" evidence="1">
    <location>
        <begin position="321"/>
        <end position="359"/>
    </location>
</feature>
<dbReference type="OrthoDB" id="9907246at2759"/>
<evidence type="ECO:0000313" key="4">
    <source>
        <dbReference type="Proteomes" id="UP000700334"/>
    </source>
</evidence>
<feature type="non-terminal residue" evidence="3">
    <location>
        <position position="443"/>
    </location>
</feature>
<dbReference type="InterPro" id="IPR013783">
    <property type="entry name" value="Ig-like_fold"/>
</dbReference>
<sequence>GSLEVEPLQPVVALGGSLQLTCRLTCADPAEASVAWKGLDTSLGSVRQEADASVLSVANASLSDEGMRMCQGSCRGLTYLKTVTIRVFAFPEQLAASPVALVAGRAQTASCTAHNVTPFDPDSLSLSLLLGDRELEGVRALGREEEEEPPDGEDVLFRVTEHWLLPPLEPPALPTLHCRATLRLPGLELSHLLPIPVCAPPQKAGVTAPRSGALHRLSTSQHNAQALGRASRPQAVTLRPSPSRLSTAGPSTDPRKVRNPTPTALWAPMSLEDKPTFSRVQGSLHSLPPTRPHLLPYPTPTVLQPRILPISTSKEPLATASLQPPLSSLHPPASSLQPPPSSPWSPGHTPKNSSTGPCHLEIHQSPVPGGLELLCEATCGPGGTVHWTQAPGGLAAYEWRKAGARAWLSMQWARCSPEGWFQCRLDPGGWMANLYVVPEMCES</sequence>
<protein>
    <submittedName>
        <fullName evidence="3">Mucosal addressin cell adhesion molecule 1</fullName>
    </submittedName>
</protein>
<dbReference type="AlphaFoldDB" id="A0A8J6ACS3"/>
<accession>A0A8J6ACS3</accession>
<feature type="domain" description="Ig-like" evidence="2">
    <location>
        <begin position="15"/>
        <end position="84"/>
    </location>
</feature>
<dbReference type="PANTHER" id="PTHR14162:SF1">
    <property type="entry name" value="MUCOSAL ADDRESSIN CELL ADHESION MOLECULE 1"/>
    <property type="match status" value="1"/>
</dbReference>
<organism evidence="3 4">
    <name type="scientific">Galemys pyrenaicus</name>
    <name type="common">Iberian desman</name>
    <name type="synonym">Pyrenean desman</name>
    <dbReference type="NCBI Taxonomy" id="202257"/>
    <lineage>
        <taxon>Eukaryota</taxon>
        <taxon>Metazoa</taxon>
        <taxon>Chordata</taxon>
        <taxon>Craniata</taxon>
        <taxon>Vertebrata</taxon>
        <taxon>Euteleostomi</taxon>
        <taxon>Mammalia</taxon>
        <taxon>Eutheria</taxon>
        <taxon>Laurasiatheria</taxon>
        <taxon>Eulipotyphla</taxon>
        <taxon>Talpidae</taxon>
        <taxon>Galemys</taxon>
    </lineage>
</organism>
<dbReference type="InterPro" id="IPR007110">
    <property type="entry name" value="Ig-like_dom"/>
</dbReference>
<comment type="caution">
    <text evidence="3">The sequence shown here is derived from an EMBL/GenBank/DDBJ whole genome shotgun (WGS) entry which is preliminary data.</text>
</comment>
<dbReference type="GO" id="GO:0098640">
    <property type="term" value="F:integrin binding involved in cell-matrix adhesion"/>
    <property type="evidence" value="ECO:0007669"/>
    <property type="project" value="InterPro"/>
</dbReference>
<feature type="compositionally biased region" description="Pro residues" evidence="1">
    <location>
        <begin position="289"/>
        <end position="298"/>
    </location>
</feature>
<dbReference type="InterPro" id="IPR036179">
    <property type="entry name" value="Ig-like_dom_sf"/>
</dbReference>